<gene>
    <name evidence="3" type="ORF">C9994_07070</name>
</gene>
<protein>
    <recommendedName>
        <fullName evidence="2">PKD domain-containing protein</fullName>
    </recommendedName>
</protein>
<reference evidence="3 4" key="1">
    <citation type="submission" date="2018-03" db="EMBL/GenBank/DDBJ databases">
        <title>Cross-interface Injection: A General Nanoliter Liquid Handling Method Applied to Single Cells Genome Amplification Automated Nanoliter Liquid Handling Applied to Single Cell Multiple Displacement Amplification.</title>
        <authorList>
            <person name="Yun J."/>
            <person name="Xu P."/>
            <person name="Xu J."/>
            <person name="Dai X."/>
            <person name="Wang Y."/>
            <person name="Zheng X."/>
            <person name="Cao C."/>
            <person name="Yi Q."/>
            <person name="Zhu Y."/>
            <person name="Wang L."/>
            <person name="Dong Z."/>
            <person name="Huang Y."/>
            <person name="Huang L."/>
            <person name="Du W."/>
        </authorList>
    </citation>
    <scope>NUCLEOTIDE SEQUENCE [LARGE SCALE GENOMIC DNA]</scope>
    <source>
        <strain evidence="3 4">Z-D1-2</strain>
    </source>
</reference>
<dbReference type="SUPFAM" id="SSF49299">
    <property type="entry name" value="PKD domain"/>
    <property type="match status" value="2"/>
</dbReference>
<keyword evidence="1" id="KW-0732">Signal</keyword>
<dbReference type="Pfam" id="PF13585">
    <property type="entry name" value="CHU_C"/>
    <property type="match status" value="1"/>
</dbReference>
<sequence length="1719" mass="184371">MNHFTKKAGILFFFLCATINLSAQEFSESFWYFGNTPQAIQFERNAGRNALSIDNQTVPFGNNGSAVAANAVDGQLLFYSDGDIIYGKNHTAIPGGTGIGGDNSLRHPVAIVPSPIADDNTYYVYFITAGRALSYVAVDLAAGQFGEVNSAAIGTGFNNLSQMVKSFKAGDNYFLLFENTGLNELQLAQVENDGTITIVSSHNFSVPFAVNNISVRDPQSDILELALSSENVAGSPKNIILLTLDTTDPLNLIFQNEEIIANSGAVNQLITDVEWSAGGRNLYYSRNNPTTNTGRIFQFNPDSTTNTSILNRSIADAKALKNGPDGLLYFLYGDGSSSRLSRITLADSIADSVRVEWDLFNNTVFGQANNLPNIAPPAVIDGTVSFDWYDTRLNNPICQNNPVSFFADYSALDDITEISWDFGNGTTSDAISPNVVFEEAGSFNVVLTVNSGGNIFIDSSLVQIDAFTAEVQLQDTTVCELPLENYGPTLSDQSEPDNITWINPDPTKFTINADGTATFLESGTYSAAVTVGNCTVTASFVLTLFEEEKQGANFWYFGDGAGIDFNGENGPVAVTDGVIEAEEGCATVSDDNGDLLFYTNGDVIWDSEHNVMANGTGLGGDPLASQGVLAVAHGADPSLYYIFVADDVSNDTSAFSYALVDMKLNNGLGDVVLKNRKIYSKSTEKIAAQGTQNTDVLTHELGSNSYRRYTVNDRGINAAEYISEGSTYISDQSATGYLKYAAGGEKVAQAYNSGGAFVDFLRLDSLDENWETALIDINFGGEVYGLEFSPSTNFLYATLRDGVNSKLVQIPVDDDYTIEDIQNPDSITVADLDFEAGAIQTGPDGQLYIAANNSPDVYTIGSPDLRFLPENGDNLAATLQPFNLAGRISRLGLPNFVQNISTPTQEPSINVIANCSSEPVILEGSGKTNFDVFNWTITPVGSTASVYTSNQQNDTVDVELAPGRYEVALRITNQCGYDELLVENIEIFASPDVSQVVSPRVFCGDTLVLGEEIVDEPGHTYLWSTGDTSRTISITEDGLYSVVVTSAAGCTSSVDIAVGPPYEVNIGEDQSVCQDETLRLNAGVNANNYRWYVDDVLQSATGQNFNVNTATPGIFIIRVEIPDPLDPNCFAEDEVEITVNETPEISVINTVSPTCSGADGTIEINGLGGSGDYSISWNGPTSIPDDTRTAQGLAAGTYNITITDNLTLCTSTETVALSNTDFSVSVDQQSPADCDLNEIDVDIIAGTGTPTANFVWEIIDQSGGIVDNGTSTSQTFTVPDLVEGTYSIEVTDNNGTGCLGVTDFTIVLPDSVDFNPDDNVFDCGTTYDLQGYLESVNSSLTYAITPNPANPNAVSAGTYTVEATDGTLCPVIADITVELTQSAELIDIENEINCEGGNELTAILSSGNPADFTFAWSNGAQGQTIAVNQPGTYRVAAYPRGNVSCADTLSVAVNTIYEPLTATLNSETNCEDGSILLIGSVSGASGNYLINLTNSQGTIIPTIDPSQTTLEWNIVESGTYTLTVTDQGPGGCDPVVITRALTVQEVFAPTIEDTYFICTTGRETERSVILDPGSFGSYQWTLPNGTTSTSRTVIANQPGVYSVRLTAAGCEFNISTRVLEDCKPKVFAPNAIRPNGSIAANRTFSVFPNEYVGEFQIIIFNRWGTIVYESKDKNFQWDATDFSGKQVPMGLYAYVINFRSTEQNDTRVYEQKGGVNVVR</sequence>
<evidence type="ECO:0000256" key="1">
    <source>
        <dbReference type="SAM" id="SignalP"/>
    </source>
</evidence>
<dbReference type="Pfam" id="PF18911">
    <property type="entry name" value="PKD_4"/>
    <property type="match status" value="1"/>
</dbReference>
<dbReference type="CDD" id="cd00146">
    <property type="entry name" value="PKD"/>
    <property type="match status" value="1"/>
</dbReference>
<evidence type="ECO:0000313" key="3">
    <source>
        <dbReference type="EMBL" id="PTB96503.1"/>
    </source>
</evidence>
<dbReference type="InterPro" id="IPR000601">
    <property type="entry name" value="PKD_dom"/>
</dbReference>
<accession>A0A2T4DRR0</accession>
<evidence type="ECO:0000259" key="2">
    <source>
        <dbReference type="PROSITE" id="PS50093"/>
    </source>
</evidence>
<dbReference type="SUPFAM" id="SSF63829">
    <property type="entry name" value="Calcium-dependent phosphotriesterase"/>
    <property type="match status" value="1"/>
</dbReference>
<dbReference type="InterPro" id="IPR013783">
    <property type="entry name" value="Ig-like_fold"/>
</dbReference>
<evidence type="ECO:0000313" key="4">
    <source>
        <dbReference type="Proteomes" id="UP000240608"/>
    </source>
</evidence>
<comment type="caution">
    <text evidence="3">The sequence shown here is derived from an EMBL/GenBank/DDBJ whole genome shotgun (WGS) entry which is preliminary data.</text>
</comment>
<dbReference type="Gene3D" id="2.60.40.10">
    <property type="entry name" value="Immunoglobulins"/>
    <property type="match status" value="2"/>
</dbReference>
<feature type="signal peptide" evidence="1">
    <location>
        <begin position="1"/>
        <end position="23"/>
    </location>
</feature>
<name>A0A2T4DRR0_9BACT</name>
<dbReference type="Proteomes" id="UP000240608">
    <property type="component" value="Unassembled WGS sequence"/>
</dbReference>
<dbReference type="PROSITE" id="PS50093">
    <property type="entry name" value="PKD"/>
    <property type="match status" value="1"/>
</dbReference>
<dbReference type="EMBL" id="PYVU01000048">
    <property type="protein sequence ID" value="PTB96503.1"/>
    <property type="molecule type" value="Genomic_DNA"/>
</dbReference>
<feature type="domain" description="PKD" evidence="2">
    <location>
        <begin position="406"/>
        <end position="451"/>
    </location>
</feature>
<feature type="chain" id="PRO_5015449454" description="PKD domain-containing protein" evidence="1">
    <location>
        <begin position="24"/>
        <end position="1719"/>
    </location>
</feature>
<organism evidence="3 4">
    <name type="scientific">Marivirga lumbricoides</name>
    <dbReference type="NCBI Taxonomy" id="1046115"/>
    <lineage>
        <taxon>Bacteria</taxon>
        <taxon>Pseudomonadati</taxon>
        <taxon>Bacteroidota</taxon>
        <taxon>Cytophagia</taxon>
        <taxon>Cytophagales</taxon>
        <taxon>Marivirgaceae</taxon>
        <taxon>Marivirga</taxon>
    </lineage>
</organism>
<dbReference type="InterPro" id="IPR035986">
    <property type="entry name" value="PKD_dom_sf"/>
</dbReference>
<proteinExistence type="predicted"/>